<keyword evidence="3 4" id="KW-0408">Iron</keyword>
<dbReference type="Proteomes" id="UP000316649">
    <property type="component" value="Unassembled WGS sequence"/>
</dbReference>
<evidence type="ECO:0000313" key="7">
    <source>
        <dbReference type="EMBL" id="TVO73026.1"/>
    </source>
</evidence>
<feature type="transmembrane region" description="Helical" evidence="5">
    <location>
        <begin position="6"/>
        <end position="24"/>
    </location>
</feature>
<evidence type="ECO:0000256" key="3">
    <source>
        <dbReference type="ARBA" id="ARBA00023004"/>
    </source>
</evidence>
<dbReference type="Gene3D" id="1.10.760.10">
    <property type="entry name" value="Cytochrome c-like domain"/>
    <property type="match status" value="1"/>
</dbReference>
<reference evidence="7 8" key="1">
    <citation type="submission" date="2019-07" db="EMBL/GenBank/DDBJ databases">
        <title>The pathways for chlorine oxyanion respiration interact through the shared metabolite chlorate.</title>
        <authorList>
            <person name="Barnum T.P."/>
            <person name="Cheng Y."/>
            <person name="Hill K.A."/>
            <person name="Lucas L.N."/>
            <person name="Carlson H.K."/>
            <person name="Coates J.D."/>
        </authorList>
    </citation>
    <scope>NUCLEOTIDE SEQUENCE [LARGE SCALE GENOMIC DNA]</scope>
    <source>
        <strain evidence="7 8">BK-1</strain>
    </source>
</reference>
<dbReference type="GO" id="GO:0046872">
    <property type="term" value="F:metal ion binding"/>
    <property type="evidence" value="ECO:0007669"/>
    <property type="project" value="UniProtKB-KW"/>
</dbReference>
<dbReference type="SUPFAM" id="SSF46626">
    <property type="entry name" value="Cytochrome c"/>
    <property type="match status" value="1"/>
</dbReference>
<name>A0A558DQB7_9GAMM</name>
<dbReference type="PROSITE" id="PS51007">
    <property type="entry name" value="CYTC"/>
    <property type="match status" value="1"/>
</dbReference>
<protein>
    <submittedName>
        <fullName evidence="7">Cytochrome c</fullName>
    </submittedName>
</protein>
<feature type="domain" description="Cytochrome c" evidence="6">
    <location>
        <begin position="46"/>
        <end position="131"/>
    </location>
</feature>
<dbReference type="InterPro" id="IPR036909">
    <property type="entry name" value="Cyt_c-like_dom_sf"/>
</dbReference>
<evidence type="ECO:0000256" key="5">
    <source>
        <dbReference type="SAM" id="Phobius"/>
    </source>
</evidence>
<evidence type="ECO:0000256" key="4">
    <source>
        <dbReference type="PROSITE-ProRule" id="PRU00433"/>
    </source>
</evidence>
<gene>
    <name evidence="7" type="ORF">FHP88_12325</name>
</gene>
<accession>A0A558DQB7</accession>
<comment type="caution">
    <text evidence="7">The sequence shown here is derived from an EMBL/GenBank/DDBJ whole genome shotgun (WGS) entry which is preliminary data.</text>
</comment>
<evidence type="ECO:0000256" key="2">
    <source>
        <dbReference type="ARBA" id="ARBA00022723"/>
    </source>
</evidence>
<dbReference type="GO" id="GO:0020037">
    <property type="term" value="F:heme binding"/>
    <property type="evidence" value="ECO:0007669"/>
    <property type="project" value="InterPro"/>
</dbReference>
<keyword evidence="2 4" id="KW-0479">Metal-binding</keyword>
<keyword evidence="5" id="KW-0472">Membrane</keyword>
<dbReference type="OrthoDB" id="9779283at2"/>
<sequence>MRTTEIVQIAVIGLALVGGTAVIASKIMGPSEKEVSVAVTIPELSPTAVKGETYYDKSCISCHGDNASGTKTGPPLIHDVYNPGHHGDEAFYRAATLGVKQHHWPYGNMPPRPELSKKEISYIIAYVRELQEANGIVYKPHRM</sequence>
<dbReference type="AlphaFoldDB" id="A0A558DQB7"/>
<proteinExistence type="predicted"/>
<evidence type="ECO:0000313" key="8">
    <source>
        <dbReference type="Proteomes" id="UP000316649"/>
    </source>
</evidence>
<keyword evidence="1 4" id="KW-0349">Heme</keyword>
<keyword evidence="5" id="KW-1133">Transmembrane helix</keyword>
<keyword evidence="8" id="KW-1185">Reference proteome</keyword>
<organism evidence="7 8">
    <name type="scientific">Sedimenticola selenatireducens</name>
    <dbReference type="NCBI Taxonomy" id="191960"/>
    <lineage>
        <taxon>Bacteria</taxon>
        <taxon>Pseudomonadati</taxon>
        <taxon>Pseudomonadota</taxon>
        <taxon>Gammaproteobacteria</taxon>
        <taxon>Chromatiales</taxon>
        <taxon>Sedimenticolaceae</taxon>
        <taxon>Sedimenticola</taxon>
    </lineage>
</organism>
<dbReference type="EMBL" id="VMNH01000014">
    <property type="protein sequence ID" value="TVO73026.1"/>
    <property type="molecule type" value="Genomic_DNA"/>
</dbReference>
<dbReference type="GO" id="GO:0009055">
    <property type="term" value="F:electron transfer activity"/>
    <property type="evidence" value="ECO:0007669"/>
    <property type="project" value="InterPro"/>
</dbReference>
<dbReference type="Pfam" id="PF00034">
    <property type="entry name" value="Cytochrom_C"/>
    <property type="match status" value="1"/>
</dbReference>
<evidence type="ECO:0000256" key="1">
    <source>
        <dbReference type="ARBA" id="ARBA00022617"/>
    </source>
</evidence>
<keyword evidence="5" id="KW-0812">Transmembrane</keyword>
<dbReference type="InterPro" id="IPR009056">
    <property type="entry name" value="Cyt_c-like_dom"/>
</dbReference>
<evidence type="ECO:0000259" key="6">
    <source>
        <dbReference type="PROSITE" id="PS51007"/>
    </source>
</evidence>